<comment type="caution">
    <text evidence="1">The sequence shown here is derived from an EMBL/GenBank/DDBJ whole genome shotgun (WGS) entry which is preliminary data.</text>
</comment>
<protein>
    <submittedName>
        <fullName evidence="1">Uncharacterized protein</fullName>
    </submittedName>
</protein>
<dbReference type="EMBL" id="CM056792">
    <property type="protein sequence ID" value="KAJ8721779.1"/>
    <property type="molecule type" value="Genomic_DNA"/>
</dbReference>
<accession>A0ACC2QP85</accession>
<gene>
    <name evidence="1" type="ORF">PYW08_004181</name>
</gene>
<proteinExistence type="predicted"/>
<name>A0ACC2QP85_9NEOP</name>
<organism evidence="1 2">
    <name type="scientific">Mythimna loreyi</name>
    <dbReference type="NCBI Taxonomy" id="667449"/>
    <lineage>
        <taxon>Eukaryota</taxon>
        <taxon>Metazoa</taxon>
        <taxon>Ecdysozoa</taxon>
        <taxon>Arthropoda</taxon>
        <taxon>Hexapoda</taxon>
        <taxon>Insecta</taxon>
        <taxon>Pterygota</taxon>
        <taxon>Neoptera</taxon>
        <taxon>Endopterygota</taxon>
        <taxon>Lepidoptera</taxon>
        <taxon>Glossata</taxon>
        <taxon>Ditrysia</taxon>
        <taxon>Noctuoidea</taxon>
        <taxon>Noctuidae</taxon>
        <taxon>Noctuinae</taxon>
        <taxon>Hadenini</taxon>
        <taxon>Mythimna</taxon>
    </lineage>
</organism>
<reference evidence="1" key="1">
    <citation type="submission" date="2023-03" db="EMBL/GenBank/DDBJ databases">
        <title>Chromosome-level genomes of two armyworms, Mythimna separata and Mythimna loreyi, provide insights into the biosynthesis and reception of sex pheromones.</title>
        <authorList>
            <person name="Zhao H."/>
        </authorList>
    </citation>
    <scope>NUCLEOTIDE SEQUENCE</scope>
    <source>
        <strain evidence="1">BeijingLab</strain>
    </source>
</reference>
<sequence>MVKDEKLQEYEYSKVSTHQNVAEKQEVPTHYGYGVRHIQLLILFLCLTVNFIGRSHMGVTVVSMTRSVKHDVVVDLNLTGNMNNTNTENVDEKNMTTAVEIYSNFTGNNNTTENYYKTFDWPKSTQEMVLSSFFVGYGIMTIPMGLVVQRWGGKIPMQIALSVNGVVSILTPWLVNWGGWKAVCACRIAQGLSQAGIFPSLQALCAKWVPVSERGALTSYVFTGSTSGTILAFQLSGYLSESRWGWPSTFWAVGLMFLGLFAILTIFVAASPSGHKTISEEEKIFIMGQVDNGNTKKHLKIPWRAMLCSRPVWGMLATAVVSGISNVLFYTQVPSYIHYITGVNVRSSGYLSSLPYMFSIFTSILFGWLSDFLTNRNIITIKTARIIFNSISQVGLAAAFICVTFTSSTAVAVACLIFSMGCHMGVHVGLMVNQIDLAPNFGGTLMMVGNMMTTVAIVLQPVLVSFVVTDVYNKAQWRIIFLSVAGMAILTNFIFIFLMSADLQPWNDSYQKDKGVEETGSKNVKEKEADQ</sequence>
<dbReference type="Proteomes" id="UP001231649">
    <property type="component" value="Chromosome 16"/>
</dbReference>
<evidence type="ECO:0000313" key="2">
    <source>
        <dbReference type="Proteomes" id="UP001231649"/>
    </source>
</evidence>
<evidence type="ECO:0000313" key="1">
    <source>
        <dbReference type="EMBL" id="KAJ8721779.1"/>
    </source>
</evidence>
<keyword evidence="2" id="KW-1185">Reference proteome</keyword>